<evidence type="ECO:0000313" key="3">
    <source>
        <dbReference type="EnsemblProtists" id="EKX50936"/>
    </source>
</evidence>
<protein>
    <submittedName>
        <fullName evidence="2 3">Uncharacterized protein</fullName>
    </submittedName>
</protein>
<dbReference type="EnsemblProtists" id="EKX50936">
    <property type="protein sequence ID" value="EKX50936"/>
    <property type="gene ID" value="GUITHDRAFT_103517"/>
</dbReference>
<keyword evidence="4" id="KW-1185">Reference proteome</keyword>
<feature type="region of interest" description="Disordered" evidence="1">
    <location>
        <begin position="144"/>
        <end position="186"/>
    </location>
</feature>
<dbReference type="AlphaFoldDB" id="L1JQU8"/>
<dbReference type="EMBL" id="JH992977">
    <property type="protein sequence ID" value="EKX50936.1"/>
    <property type="molecule type" value="Genomic_DNA"/>
</dbReference>
<dbReference type="HOGENOM" id="CLU_1113100_0_0_1"/>
<organism evidence="2">
    <name type="scientific">Guillardia theta (strain CCMP2712)</name>
    <name type="common">Cryptophyte</name>
    <dbReference type="NCBI Taxonomy" id="905079"/>
    <lineage>
        <taxon>Eukaryota</taxon>
        <taxon>Cryptophyceae</taxon>
        <taxon>Pyrenomonadales</taxon>
        <taxon>Geminigeraceae</taxon>
        <taxon>Guillardia</taxon>
    </lineage>
</organism>
<dbReference type="GeneID" id="17307553"/>
<dbReference type="KEGG" id="gtt:GUITHDRAFT_103517"/>
<reference evidence="4" key="2">
    <citation type="submission" date="2012-11" db="EMBL/GenBank/DDBJ databases">
        <authorList>
            <person name="Kuo A."/>
            <person name="Curtis B.A."/>
            <person name="Tanifuji G."/>
            <person name="Burki F."/>
            <person name="Gruber A."/>
            <person name="Irimia M."/>
            <person name="Maruyama S."/>
            <person name="Arias M.C."/>
            <person name="Ball S.G."/>
            <person name="Gile G.H."/>
            <person name="Hirakawa Y."/>
            <person name="Hopkins J.F."/>
            <person name="Rensing S.A."/>
            <person name="Schmutz J."/>
            <person name="Symeonidi A."/>
            <person name="Elias M."/>
            <person name="Eveleigh R.J."/>
            <person name="Herman E.K."/>
            <person name="Klute M.J."/>
            <person name="Nakayama T."/>
            <person name="Obornik M."/>
            <person name="Reyes-Prieto A."/>
            <person name="Armbrust E.V."/>
            <person name="Aves S.J."/>
            <person name="Beiko R.G."/>
            <person name="Coutinho P."/>
            <person name="Dacks J.B."/>
            <person name="Durnford D.G."/>
            <person name="Fast N.M."/>
            <person name="Green B.R."/>
            <person name="Grisdale C."/>
            <person name="Hempe F."/>
            <person name="Henrissat B."/>
            <person name="Hoppner M.P."/>
            <person name="Ishida K.-I."/>
            <person name="Kim E."/>
            <person name="Koreny L."/>
            <person name="Kroth P.G."/>
            <person name="Liu Y."/>
            <person name="Malik S.-B."/>
            <person name="Maier U.G."/>
            <person name="McRose D."/>
            <person name="Mock T."/>
            <person name="Neilson J.A."/>
            <person name="Onodera N.T."/>
            <person name="Poole A.M."/>
            <person name="Pritham E.J."/>
            <person name="Richards T.A."/>
            <person name="Rocap G."/>
            <person name="Roy S.W."/>
            <person name="Sarai C."/>
            <person name="Schaack S."/>
            <person name="Shirato S."/>
            <person name="Slamovits C.H."/>
            <person name="Spencer D.F."/>
            <person name="Suzuki S."/>
            <person name="Worden A.Z."/>
            <person name="Zauner S."/>
            <person name="Barry K."/>
            <person name="Bell C."/>
            <person name="Bharti A.K."/>
            <person name="Crow J.A."/>
            <person name="Grimwood J."/>
            <person name="Kramer R."/>
            <person name="Lindquist E."/>
            <person name="Lucas S."/>
            <person name="Salamov A."/>
            <person name="McFadden G.I."/>
            <person name="Lane C.E."/>
            <person name="Keeling P.J."/>
            <person name="Gray M.W."/>
            <person name="Grigoriev I.V."/>
            <person name="Archibald J.M."/>
        </authorList>
    </citation>
    <scope>NUCLEOTIDE SEQUENCE</scope>
    <source>
        <strain evidence="4">CCMP2712</strain>
    </source>
</reference>
<gene>
    <name evidence="2" type="ORF">GUITHDRAFT_103517</name>
</gene>
<evidence type="ECO:0000313" key="2">
    <source>
        <dbReference type="EMBL" id="EKX50936.1"/>
    </source>
</evidence>
<reference evidence="2 4" key="1">
    <citation type="journal article" date="2012" name="Nature">
        <title>Algal genomes reveal evolutionary mosaicism and the fate of nucleomorphs.</title>
        <authorList>
            <consortium name="DOE Joint Genome Institute"/>
            <person name="Curtis B.A."/>
            <person name="Tanifuji G."/>
            <person name="Burki F."/>
            <person name="Gruber A."/>
            <person name="Irimia M."/>
            <person name="Maruyama S."/>
            <person name="Arias M.C."/>
            <person name="Ball S.G."/>
            <person name="Gile G.H."/>
            <person name="Hirakawa Y."/>
            <person name="Hopkins J.F."/>
            <person name="Kuo A."/>
            <person name="Rensing S.A."/>
            <person name="Schmutz J."/>
            <person name="Symeonidi A."/>
            <person name="Elias M."/>
            <person name="Eveleigh R.J."/>
            <person name="Herman E.K."/>
            <person name="Klute M.J."/>
            <person name="Nakayama T."/>
            <person name="Obornik M."/>
            <person name="Reyes-Prieto A."/>
            <person name="Armbrust E.V."/>
            <person name="Aves S.J."/>
            <person name="Beiko R.G."/>
            <person name="Coutinho P."/>
            <person name="Dacks J.B."/>
            <person name="Durnford D.G."/>
            <person name="Fast N.M."/>
            <person name="Green B.R."/>
            <person name="Grisdale C.J."/>
            <person name="Hempel F."/>
            <person name="Henrissat B."/>
            <person name="Hoppner M.P."/>
            <person name="Ishida K."/>
            <person name="Kim E."/>
            <person name="Koreny L."/>
            <person name="Kroth P.G."/>
            <person name="Liu Y."/>
            <person name="Malik S.B."/>
            <person name="Maier U.G."/>
            <person name="McRose D."/>
            <person name="Mock T."/>
            <person name="Neilson J.A."/>
            <person name="Onodera N.T."/>
            <person name="Poole A.M."/>
            <person name="Pritham E.J."/>
            <person name="Richards T.A."/>
            <person name="Rocap G."/>
            <person name="Roy S.W."/>
            <person name="Sarai C."/>
            <person name="Schaack S."/>
            <person name="Shirato S."/>
            <person name="Slamovits C.H."/>
            <person name="Spencer D.F."/>
            <person name="Suzuki S."/>
            <person name="Worden A.Z."/>
            <person name="Zauner S."/>
            <person name="Barry K."/>
            <person name="Bell C."/>
            <person name="Bharti A.K."/>
            <person name="Crow J.A."/>
            <person name="Grimwood J."/>
            <person name="Kramer R."/>
            <person name="Lindquist E."/>
            <person name="Lucas S."/>
            <person name="Salamov A."/>
            <person name="McFadden G.I."/>
            <person name="Lane C.E."/>
            <person name="Keeling P.J."/>
            <person name="Gray M.W."/>
            <person name="Grigoriev I.V."/>
            <person name="Archibald J.M."/>
        </authorList>
    </citation>
    <scope>NUCLEOTIDE SEQUENCE</scope>
    <source>
        <strain evidence="2 4">CCMP2712</strain>
    </source>
</reference>
<feature type="compositionally biased region" description="Basic and acidic residues" evidence="1">
    <location>
        <begin position="158"/>
        <end position="167"/>
    </location>
</feature>
<accession>L1JQU8</accession>
<evidence type="ECO:0000313" key="4">
    <source>
        <dbReference type="Proteomes" id="UP000011087"/>
    </source>
</evidence>
<name>L1JQU8_GUITC</name>
<dbReference type="Proteomes" id="UP000011087">
    <property type="component" value="Unassembled WGS sequence"/>
</dbReference>
<sequence length="250" mass="28674">MGQGDEFPTEYMTSSQVSWVDPKQQMSVTRKSHRGIAAEFIPTRKNISSGWRENNVTRNLWMSHGDQYSVESAALSSKEPLLDVKPVDSMRSDEEYLSTNTINSMRNLENLHENNAIFPLTPELQEELRDSGYSKNVPITTQPFDAHRKSFQPLSSTTKEDYKDPTSFRRKQHVVRPPSTSSSSYGRISTAHRFEKMKMPSLEDLHPAVASLWRARDPLYYKHTTFKVTDGFNSSKDLRTYTIEAMRASI</sequence>
<dbReference type="RefSeq" id="XP_005837916.1">
    <property type="nucleotide sequence ID" value="XM_005837859.1"/>
</dbReference>
<proteinExistence type="predicted"/>
<dbReference type="PaxDb" id="55529-EKX50936"/>
<evidence type="ECO:0000256" key="1">
    <source>
        <dbReference type="SAM" id="MobiDB-lite"/>
    </source>
</evidence>
<reference evidence="3" key="3">
    <citation type="submission" date="2015-06" db="UniProtKB">
        <authorList>
            <consortium name="EnsemblProtists"/>
        </authorList>
    </citation>
    <scope>IDENTIFICATION</scope>
</reference>